<organism evidence="1 2">
    <name type="scientific">Caerostris extrusa</name>
    <name type="common">Bark spider</name>
    <name type="synonym">Caerostris bankana</name>
    <dbReference type="NCBI Taxonomy" id="172846"/>
    <lineage>
        <taxon>Eukaryota</taxon>
        <taxon>Metazoa</taxon>
        <taxon>Ecdysozoa</taxon>
        <taxon>Arthropoda</taxon>
        <taxon>Chelicerata</taxon>
        <taxon>Arachnida</taxon>
        <taxon>Araneae</taxon>
        <taxon>Araneomorphae</taxon>
        <taxon>Entelegynae</taxon>
        <taxon>Araneoidea</taxon>
        <taxon>Araneidae</taxon>
        <taxon>Caerostris</taxon>
    </lineage>
</organism>
<evidence type="ECO:0000313" key="1">
    <source>
        <dbReference type="EMBL" id="GIY40397.1"/>
    </source>
</evidence>
<dbReference type="AlphaFoldDB" id="A0AAV4T667"/>
<gene>
    <name evidence="1" type="ORF">CEXT_523761</name>
</gene>
<dbReference type="Proteomes" id="UP001054945">
    <property type="component" value="Unassembled WGS sequence"/>
</dbReference>
<evidence type="ECO:0000313" key="2">
    <source>
        <dbReference type="Proteomes" id="UP001054945"/>
    </source>
</evidence>
<comment type="caution">
    <text evidence="1">The sequence shown here is derived from an EMBL/GenBank/DDBJ whole genome shotgun (WGS) entry which is preliminary data.</text>
</comment>
<protein>
    <submittedName>
        <fullName evidence="1">Uncharacterized protein</fullName>
    </submittedName>
</protein>
<sequence length="102" mass="11535">MVNISQVDNIISGRFRVGESTKIYESIMLMTEKLSSKSENQTSRDVRRWHVSVHLPCVSSRPVSARDATSKKGDERGVDVKMSGRCYQVSIPLYVFRLRSVG</sequence>
<dbReference type="EMBL" id="BPLR01010605">
    <property type="protein sequence ID" value="GIY40397.1"/>
    <property type="molecule type" value="Genomic_DNA"/>
</dbReference>
<keyword evidence="2" id="KW-1185">Reference proteome</keyword>
<reference evidence="1 2" key="1">
    <citation type="submission" date="2021-06" db="EMBL/GenBank/DDBJ databases">
        <title>Caerostris extrusa draft genome.</title>
        <authorList>
            <person name="Kono N."/>
            <person name="Arakawa K."/>
        </authorList>
    </citation>
    <scope>NUCLEOTIDE SEQUENCE [LARGE SCALE GENOMIC DNA]</scope>
</reference>
<accession>A0AAV4T667</accession>
<name>A0AAV4T667_CAEEX</name>
<proteinExistence type="predicted"/>